<dbReference type="InterPro" id="IPR001633">
    <property type="entry name" value="EAL_dom"/>
</dbReference>
<evidence type="ECO:0000256" key="8">
    <source>
        <dbReference type="SAM" id="Phobius"/>
    </source>
</evidence>
<evidence type="ECO:0000256" key="4">
    <source>
        <dbReference type="ARBA" id="ARBA00022597"/>
    </source>
</evidence>
<dbReference type="EMBL" id="JBFRUW010000018">
    <property type="protein sequence ID" value="MFA0567996.1"/>
    <property type="molecule type" value="Genomic_DNA"/>
</dbReference>
<feature type="domain" description="PTS EIIC type-3" evidence="10">
    <location>
        <begin position="2"/>
        <end position="383"/>
    </location>
</feature>
<comment type="caution">
    <text evidence="11">The sequence shown here is derived from an EMBL/GenBank/DDBJ whole genome shotgun (WGS) entry which is preliminary data.</text>
</comment>
<feature type="transmembrane region" description="Helical" evidence="8">
    <location>
        <begin position="158"/>
        <end position="180"/>
    </location>
</feature>
<dbReference type="InterPro" id="IPR004501">
    <property type="entry name" value="PTS_EIIC_3"/>
</dbReference>
<evidence type="ECO:0000256" key="1">
    <source>
        <dbReference type="ARBA" id="ARBA00004651"/>
    </source>
</evidence>
<feature type="transmembrane region" description="Helical" evidence="8">
    <location>
        <begin position="313"/>
        <end position="338"/>
    </location>
</feature>
<reference evidence="11 12" key="1">
    <citation type="journal article" date="2024" name="ISME J.">
        <title>Tailless and filamentous prophages are predominant in marine Vibrio.</title>
        <authorList>
            <person name="Steensen K."/>
            <person name="Seneca J."/>
            <person name="Bartlau N."/>
            <person name="Yu X.A."/>
            <person name="Hussain F.A."/>
            <person name="Polz M.F."/>
        </authorList>
    </citation>
    <scope>NUCLEOTIDE SEQUENCE [LARGE SCALE GENOMIC DNA]</scope>
    <source>
        <strain evidence="11 12">10N.222.51.A1</strain>
    </source>
</reference>
<feature type="transmembrane region" description="Helical" evidence="8">
    <location>
        <begin position="366"/>
        <end position="384"/>
    </location>
</feature>
<dbReference type="RefSeq" id="WP_372265500.1">
    <property type="nucleotide sequence ID" value="NZ_JBFRUW010000018.1"/>
</dbReference>
<keyword evidence="3" id="KW-1003">Cell membrane</keyword>
<dbReference type="InterPro" id="IPR050706">
    <property type="entry name" value="Cyclic-di-GMP_PDE-like"/>
</dbReference>
<feature type="domain" description="EAL" evidence="9">
    <location>
        <begin position="427"/>
        <end position="677"/>
    </location>
</feature>
<keyword evidence="12" id="KW-1185">Reference proteome</keyword>
<evidence type="ECO:0000256" key="2">
    <source>
        <dbReference type="ARBA" id="ARBA00022448"/>
    </source>
</evidence>
<evidence type="ECO:0000259" key="9">
    <source>
        <dbReference type="PROSITE" id="PS50883"/>
    </source>
</evidence>
<keyword evidence="7 8" id="KW-0472">Membrane</keyword>
<evidence type="ECO:0000313" key="12">
    <source>
        <dbReference type="Proteomes" id="UP001570417"/>
    </source>
</evidence>
<feature type="transmembrane region" description="Helical" evidence="8">
    <location>
        <begin position="58"/>
        <end position="78"/>
    </location>
</feature>
<dbReference type="SUPFAM" id="SSF141868">
    <property type="entry name" value="EAL domain-like"/>
    <property type="match status" value="1"/>
</dbReference>
<accession>A0ABV4N9J1</accession>
<feature type="transmembrane region" description="Helical" evidence="8">
    <location>
        <begin position="119"/>
        <end position="137"/>
    </location>
</feature>
<dbReference type="CDD" id="cd01948">
    <property type="entry name" value="EAL"/>
    <property type="match status" value="1"/>
</dbReference>
<dbReference type="Pfam" id="PF02378">
    <property type="entry name" value="PTS_EIIC"/>
    <property type="match status" value="1"/>
</dbReference>
<protein>
    <submittedName>
        <fullName evidence="11">EAL domain-containing protein</fullName>
    </submittedName>
</protein>
<keyword evidence="4" id="KW-0762">Sugar transport</keyword>
<evidence type="ECO:0000256" key="3">
    <source>
        <dbReference type="ARBA" id="ARBA00022475"/>
    </source>
</evidence>
<dbReference type="PANTHER" id="PTHR33121:SF70">
    <property type="entry name" value="SIGNALING PROTEIN YKOW"/>
    <property type="match status" value="1"/>
</dbReference>
<gene>
    <name evidence="11" type="ORF">AB4566_06880</name>
</gene>
<feature type="transmembrane region" description="Helical" evidence="8">
    <location>
        <begin position="21"/>
        <end position="43"/>
    </location>
</feature>
<dbReference type="InterPro" id="IPR003352">
    <property type="entry name" value="PTS_EIIC"/>
</dbReference>
<proteinExistence type="predicted"/>
<comment type="subcellular location">
    <subcellularLocation>
        <location evidence="1">Cell membrane</location>
        <topology evidence="1">Multi-pass membrane protein</topology>
    </subcellularLocation>
</comment>
<keyword evidence="6 8" id="KW-1133">Transmembrane helix</keyword>
<feature type="transmembrane region" description="Helical" evidence="8">
    <location>
        <begin position="90"/>
        <end position="107"/>
    </location>
</feature>
<name>A0ABV4N9J1_9VIBR</name>
<dbReference type="InterPro" id="IPR035919">
    <property type="entry name" value="EAL_sf"/>
</dbReference>
<evidence type="ECO:0000256" key="6">
    <source>
        <dbReference type="ARBA" id="ARBA00022989"/>
    </source>
</evidence>
<dbReference type="PROSITE" id="PS51105">
    <property type="entry name" value="PTS_EIIC_TYPE_3"/>
    <property type="match status" value="1"/>
</dbReference>
<dbReference type="PROSITE" id="PS50883">
    <property type="entry name" value="EAL"/>
    <property type="match status" value="1"/>
</dbReference>
<dbReference type="PANTHER" id="PTHR33121">
    <property type="entry name" value="CYCLIC DI-GMP PHOSPHODIESTERASE PDEF"/>
    <property type="match status" value="1"/>
</dbReference>
<dbReference type="Proteomes" id="UP001570417">
    <property type="component" value="Unassembled WGS sequence"/>
</dbReference>
<feature type="transmembrane region" description="Helical" evidence="8">
    <location>
        <begin position="257"/>
        <end position="277"/>
    </location>
</feature>
<keyword evidence="2" id="KW-0813">Transport</keyword>
<evidence type="ECO:0000256" key="7">
    <source>
        <dbReference type="ARBA" id="ARBA00023136"/>
    </source>
</evidence>
<dbReference type="Pfam" id="PF00563">
    <property type="entry name" value="EAL"/>
    <property type="match status" value="1"/>
</dbReference>
<keyword evidence="5 8" id="KW-0812">Transmembrane</keyword>
<sequence>MFKHSLARAVSLISDNPYINGVCNVFIMLLPVSLISAFCMLLGNATSYFELHEFSQRLYSISTLVWQLFPILLIVYYSQFLASMHKLERISLITPSIVIYFIVSYQWELLKVGTVIPTNYPLAIMLPMAICFCLKLTKQKRKRQKIELPNVVEKSIEMILSCSVLVFSFSTISYILRHIIFEDVVLASYFPHLDPHSLLDGIVYELARNLFWAIGVNGHIVLASYKSEIYHMSMHLVEQHQTLGTPLPILTSNFYDFYAGLGGAGNTLSLVMCMILFSRNDSYKKLGCAVLILSLFNINEPVIYGLPIMFNPILIIPFLTIPVLSLMIAYFATSLGFVPPISEVMSWMTPPLISGYVGTGNSINGAILQALIIGIGVLIYFPFFRKYENLGRTRHIFTNSASKEFFNNDDVSKGQSMNTFIPHLSNNISAQKCLNELQESGEFTLFYQPQYDITHHQVVGLEVLIRHKGYDGKITPPYFLSSFASLGIMQDLDLWVIETALHEVTPFADSENFKVSINVSSDTLLIDNFASSMRKLVDSSALQTHQVELEITEDVLVKDENKTKQTVDELRASGISVALDDFGAGFSSLGYLSKFEFDKVKIDRSFVLNLSSDKGKELFKLTSQLVQVGGATVVVEGVEEKEELEFISKQNISLIQGFYFYKPMPFENIIELNLYSTSSSLAAS</sequence>
<organism evidence="11 12">
    <name type="scientific">Vibrio gallaecicus</name>
    <dbReference type="NCBI Taxonomy" id="552386"/>
    <lineage>
        <taxon>Bacteria</taxon>
        <taxon>Pseudomonadati</taxon>
        <taxon>Pseudomonadota</taxon>
        <taxon>Gammaproteobacteria</taxon>
        <taxon>Vibrionales</taxon>
        <taxon>Vibrionaceae</taxon>
        <taxon>Vibrio</taxon>
    </lineage>
</organism>
<dbReference type="SMART" id="SM00052">
    <property type="entry name" value="EAL"/>
    <property type="match status" value="1"/>
</dbReference>
<evidence type="ECO:0000313" key="11">
    <source>
        <dbReference type="EMBL" id="MFA0567996.1"/>
    </source>
</evidence>
<evidence type="ECO:0000256" key="5">
    <source>
        <dbReference type="ARBA" id="ARBA00022692"/>
    </source>
</evidence>
<evidence type="ECO:0000259" key="10">
    <source>
        <dbReference type="PROSITE" id="PS51105"/>
    </source>
</evidence>
<dbReference type="Gene3D" id="3.20.20.450">
    <property type="entry name" value="EAL domain"/>
    <property type="match status" value="1"/>
</dbReference>